<dbReference type="PATRIC" id="fig|273678.4.peg.254"/>
<dbReference type="Gene3D" id="2.70.70.10">
    <property type="entry name" value="Glucose Permease (Domain IIA)"/>
    <property type="match status" value="1"/>
</dbReference>
<name>A0A0M2HXJ3_9MICO</name>
<dbReference type="OrthoDB" id="5074050at2"/>
<evidence type="ECO:0000259" key="1">
    <source>
        <dbReference type="Pfam" id="PF01551"/>
    </source>
</evidence>
<evidence type="ECO:0000313" key="2">
    <source>
        <dbReference type="EMBL" id="KJL49149.1"/>
    </source>
</evidence>
<reference evidence="2 3" key="1">
    <citation type="submission" date="2015-02" db="EMBL/GenBank/DDBJ databases">
        <title>Draft genome sequences of ten Microbacterium spp. with emphasis on heavy metal contaminated environments.</title>
        <authorList>
            <person name="Corretto E."/>
        </authorList>
    </citation>
    <scope>NUCLEOTIDE SEQUENCE [LARGE SCALE GENOMIC DNA]</scope>
    <source>
        <strain evidence="2 3">SA35</strain>
    </source>
</reference>
<dbReference type="PANTHER" id="PTHR21666:SF270">
    <property type="entry name" value="MUREIN HYDROLASE ACTIVATOR ENVC"/>
    <property type="match status" value="1"/>
</dbReference>
<dbReference type="RefSeq" id="WP_052676166.1">
    <property type="nucleotide sequence ID" value="NZ_JYJB01000004.1"/>
</dbReference>
<keyword evidence="3" id="KW-1185">Reference proteome</keyword>
<evidence type="ECO:0000313" key="3">
    <source>
        <dbReference type="Proteomes" id="UP000033900"/>
    </source>
</evidence>
<dbReference type="GO" id="GO:0004222">
    <property type="term" value="F:metalloendopeptidase activity"/>
    <property type="evidence" value="ECO:0007669"/>
    <property type="project" value="TreeGrafter"/>
</dbReference>
<dbReference type="InterPro" id="IPR011055">
    <property type="entry name" value="Dup_hybrid_motif"/>
</dbReference>
<protein>
    <submittedName>
        <fullName evidence="2">Murein DD-endopeptidase MepM</fullName>
        <ecNumber evidence="2">3.4.24.-</ecNumber>
    </submittedName>
</protein>
<dbReference type="CDD" id="cd12797">
    <property type="entry name" value="M23_peptidase"/>
    <property type="match status" value="1"/>
</dbReference>
<proteinExistence type="predicted"/>
<dbReference type="InterPro" id="IPR050570">
    <property type="entry name" value="Cell_wall_metabolism_enzyme"/>
</dbReference>
<gene>
    <name evidence="2" type="primary">mepM_1</name>
    <name evidence="2" type="ORF">RS84_00261</name>
</gene>
<organism evidence="2 3">
    <name type="scientific">Microbacterium hydrocarbonoxydans</name>
    <dbReference type="NCBI Taxonomy" id="273678"/>
    <lineage>
        <taxon>Bacteria</taxon>
        <taxon>Bacillati</taxon>
        <taxon>Actinomycetota</taxon>
        <taxon>Actinomycetes</taxon>
        <taxon>Micrococcales</taxon>
        <taxon>Microbacteriaceae</taxon>
        <taxon>Microbacterium</taxon>
    </lineage>
</organism>
<dbReference type="InterPro" id="IPR016047">
    <property type="entry name" value="M23ase_b-sheet_dom"/>
</dbReference>
<dbReference type="Proteomes" id="UP000033900">
    <property type="component" value="Unassembled WGS sequence"/>
</dbReference>
<dbReference type="EC" id="3.4.24.-" evidence="2"/>
<dbReference type="STRING" id="273678.RS84_00261"/>
<comment type="caution">
    <text evidence="2">The sequence shown here is derived from an EMBL/GenBank/DDBJ whole genome shotgun (WGS) entry which is preliminary data.</text>
</comment>
<dbReference type="AlphaFoldDB" id="A0A0M2HXJ3"/>
<sequence>MPAVLWPNGSASIPPVTSEFNPARKNPVTGIVQPHTGIDLVGWSTILAPVDGVVTFAGYNGGAGNEVRIRADGANAFIKGDVFRMLHNRELWVRTGQRVTQGQGVAVMGTTGNSTGTHCHFETRPGGGSAINPRDYMASRNASTSGGTGTPSTPSIPQTGDPQMFLFYAGVLSASNAYLATYDGRTLKVRPTQGVEAKALIAALPSIPRVQLTSAEVVDLCAQGGYAYDRKAGVGRDESGRVYSL</sequence>
<dbReference type="EMBL" id="JYJB01000004">
    <property type="protein sequence ID" value="KJL49149.1"/>
    <property type="molecule type" value="Genomic_DNA"/>
</dbReference>
<dbReference type="PANTHER" id="PTHR21666">
    <property type="entry name" value="PEPTIDASE-RELATED"/>
    <property type="match status" value="1"/>
</dbReference>
<accession>A0A0M2HXJ3</accession>
<keyword evidence="2" id="KW-0378">Hydrolase</keyword>
<dbReference type="SUPFAM" id="SSF51261">
    <property type="entry name" value="Duplicated hybrid motif"/>
    <property type="match status" value="1"/>
</dbReference>
<feature type="domain" description="M23ase beta-sheet core" evidence="1">
    <location>
        <begin position="34"/>
        <end position="133"/>
    </location>
</feature>
<dbReference type="Pfam" id="PF01551">
    <property type="entry name" value="Peptidase_M23"/>
    <property type="match status" value="1"/>
</dbReference>